<dbReference type="Proteomes" id="UP000692816">
    <property type="component" value="Unassembled WGS sequence"/>
</dbReference>
<dbReference type="CDD" id="cd07377">
    <property type="entry name" value="WHTH_GntR"/>
    <property type="match status" value="1"/>
</dbReference>
<keyword evidence="2" id="KW-0238">DNA-binding</keyword>
<dbReference type="PANTHER" id="PTHR43537">
    <property type="entry name" value="TRANSCRIPTIONAL REGULATOR, GNTR FAMILY"/>
    <property type="match status" value="1"/>
</dbReference>
<accession>A0ABS3MNR5</accession>
<gene>
    <name evidence="5" type="ORF">J4P68_27665</name>
</gene>
<dbReference type="PANTHER" id="PTHR43537:SF53">
    <property type="entry name" value="HTH-TYPE TRANSCRIPTIONAL REPRESSOR NANR"/>
    <property type="match status" value="1"/>
</dbReference>
<protein>
    <submittedName>
        <fullName evidence="5">GntR family transcriptional regulator</fullName>
    </submittedName>
</protein>
<keyword evidence="3" id="KW-0804">Transcription</keyword>
<keyword evidence="1" id="KW-0805">Transcription regulation</keyword>
<dbReference type="EMBL" id="JAGEPA010000001">
    <property type="protein sequence ID" value="MBO1433030.1"/>
    <property type="molecule type" value="Genomic_DNA"/>
</dbReference>
<dbReference type="InterPro" id="IPR000524">
    <property type="entry name" value="Tscrpt_reg_HTH_GntR"/>
</dbReference>
<dbReference type="SUPFAM" id="SSF48008">
    <property type="entry name" value="GntR ligand-binding domain-like"/>
    <property type="match status" value="1"/>
</dbReference>
<dbReference type="Pfam" id="PF00392">
    <property type="entry name" value="GntR"/>
    <property type="match status" value="1"/>
</dbReference>
<dbReference type="SMART" id="SM00895">
    <property type="entry name" value="FCD"/>
    <property type="match status" value="1"/>
</dbReference>
<evidence type="ECO:0000256" key="1">
    <source>
        <dbReference type="ARBA" id="ARBA00023015"/>
    </source>
</evidence>
<organism evidence="5 6">
    <name type="scientific">Bradyrhizobium quebecense</name>
    <dbReference type="NCBI Taxonomy" id="2748629"/>
    <lineage>
        <taxon>Bacteria</taxon>
        <taxon>Pseudomonadati</taxon>
        <taxon>Pseudomonadota</taxon>
        <taxon>Alphaproteobacteria</taxon>
        <taxon>Hyphomicrobiales</taxon>
        <taxon>Nitrobacteraceae</taxon>
        <taxon>Bradyrhizobium</taxon>
    </lineage>
</organism>
<comment type="caution">
    <text evidence="5">The sequence shown here is derived from an EMBL/GenBank/DDBJ whole genome shotgun (WGS) entry which is preliminary data.</text>
</comment>
<sequence>MTSALQISDRLLDAILAKKLEPGSRLGEQQLAELFGCSRTIVREALVRLETRGLVSVSARRGWYLLEPTEKQAGEAFEARLVIETGLLRGARPLGEAELRLLRDHLRRQSKAIKGSDVGLRSFILGDFHVCLARCLGNELLAQTLRDLTVRTALTATHHQTQSEATRSFDEHVGIVAALEARDMSLAEKRMGVHLRTWKEKLRLTSGSDPLATLRQALSPIDRVEQDLHTRRSRRRPIRRLAGPLRFSKEKS</sequence>
<dbReference type="SMART" id="SM00345">
    <property type="entry name" value="HTH_GNTR"/>
    <property type="match status" value="1"/>
</dbReference>
<dbReference type="RefSeq" id="WP_207835353.1">
    <property type="nucleotide sequence ID" value="NZ_CP088282.1"/>
</dbReference>
<dbReference type="SUPFAM" id="SSF46785">
    <property type="entry name" value="Winged helix' DNA-binding domain"/>
    <property type="match status" value="1"/>
</dbReference>
<dbReference type="PROSITE" id="PS50949">
    <property type="entry name" value="HTH_GNTR"/>
    <property type="match status" value="1"/>
</dbReference>
<dbReference type="Gene3D" id="1.10.10.10">
    <property type="entry name" value="Winged helix-like DNA-binding domain superfamily/Winged helix DNA-binding domain"/>
    <property type="match status" value="1"/>
</dbReference>
<dbReference type="Pfam" id="PF07729">
    <property type="entry name" value="FCD"/>
    <property type="match status" value="1"/>
</dbReference>
<dbReference type="PRINTS" id="PR00035">
    <property type="entry name" value="HTHGNTR"/>
</dbReference>
<evidence type="ECO:0000259" key="4">
    <source>
        <dbReference type="PROSITE" id="PS50949"/>
    </source>
</evidence>
<proteinExistence type="predicted"/>
<dbReference type="InterPro" id="IPR008920">
    <property type="entry name" value="TF_FadR/GntR_C"/>
</dbReference>
<dbReference type="Gene3D" id="1.20.120.530">
    <property type="entry name" value="GntR ligand-binding domain-like"/>
    <property type="match status" value="1"/>
</dbReference>
<dbReference type="InterPro" id="IPR036388">
    <property type="entry name" value="WH-like_DNA-bd_sf"/>
</dbReference>
<name>A0ABS3MNR5_9BRAD</name>
<evidence type="ECO:0000256" key="3">
    <source>
        <dbReference type="ARBA" id="ARBA00023163"/>
    </source>
</evidence>
<keyword evidence="6" id="KW-1185">Reference proteome</keyword>
<evidence type="ECO:0000313" key="5">
    <source>
        <dbReference type="EMBL" id="MBO1433030.1"/>
    </source>
</evidence>
<evidence type="ECO:0000313" key="6">
    <source>
        <dbReference type="Proteomes" id="UP000692816"/>
    </source>
</evidence>
<dbReference type="InterPro" id="IPR036390">
    <property type="entry name" value="WH_DNA-bd_sf"/>
</dbReference>
<evidence type="ECO:0000256" key="2">
    <source>
        <dbReference type="ARBA" id="ARBA00023125"/>
    </source>
</evidence>
<feature type="domain" description="HTH gntR-type" evidence="4">
    <location>
        <begin position="1"/>
        <end position="68"/>
    </location>
</feature>
<reference evidence="5" key="1">
    <citation type="journal article" date="2021" name="Int. J. Syst. Evol. Microbiol.">
        <title>Bradyrhizobium septentrionale sp. nov. (sv. septentrionale) and Bradyrhizobium quebecense sp. nov. (sv. septentrionale) associated with legumes native to Canada possess rearranged symbiosis genes and numerous insertion sequences.</title>
        <authorList>
            <person name="Bromfield E.S.P."/>
            <person name="Cloutier S."/>
        </authorList>
    </citation>
    <scope>NUCLEOTIDE SEQUENCE</scope>
    <source>
        <strain evidence="5">12S5</strain>
    </source>
</reference>
<dbReference type="InterPro" id="IPR011711">
    <property type="entry name" value="GntR_C"/>
</dbReference>